<gene>
    <name evidence="2" type="ORF">DPMN_090372</name>
</gene>
<evidence type="ECO:0000256" key="1">
    <source>
        <dbReference type="SAM" id="MobiDB-lite"/>
    </source>
</evidence>
<evidence type="ECO:0000313" key="2">
    <source>
        <dbReference type="EMBL" id="KAH3848034.1"/>
    </source>
</evidence>
<evidence type="ECO:0000313" key="3">
    <source>
        <dbReference type="Proteomes" id="UP000828390"/>
    </source>
</evidence>
<feature type="region of interest" description="Disordered" evidence="1">
    <location>
        <begin position="1"/>
        <end position="22"/>
    </location>
</feature>
<organism evidence="2 3">
    <name type="scientific">Dreissena polymorpha</name>
    <name type="common">Zebra mussel</name>
    <name type="synonym">Mytilus polymorpha</name>
    <dbReference type="NCBI Taxonomy" id="45954"/>
    <lineage>
        <taxon>Eukaryota</taxon>
        <taxon>Metazoa</taxon>
        <taxon>Spiralia</taxon>
        <taxon>Lophotrochozoa</taxon>
        <taxon>Mollusca</taxon>
        <taxon>Bivalvia</taxon>
        <taxon>Autobranchia</taxon>
        <taxon>Heteroconchia</taxon>
        <taxon>Euheterodonta</taxon>
        <taxon>Imparidentia</taxon>
        <taxon>Neoheterodontei</taxon>
        <taxon>Myida</taxon>
        <taxon>Dreissenoidea</taxon>
        <taxon>Dreissenidae</taxon>
        <taxon>Dreissena</taxon>
    </lineage>
</organism>
<reference evidence="2" key="1">
    <citation type="journal article" date="2019" name="bioRxiv">
        <title>The Genome of the Zebra Mussel, Dreissena polymorpha: A Resource for Invasive Species Research.</title>
        <authorList>
            <person name="McCartney M.A."/>
            <person name="Auch B."/>
            <person name="Kono T."/>
            <person name="Mallez S."/>
            <person name="Zhang Y."/>
            <person name="Obille A."/>
            <person name="Becker A."/>
            <person name="Abrahante J.E."/>
            <person name="Garbe J."/>
            <person name="Badalamenti J.P."/>
            <person name="Herman A."/>
            <person name="Mangelson H."/>
            <person name="Liachko I."/>
            <person name="Sullivan S."/>
            <person name="Sone E.D."/>
            <person name="Koren S."/>
            <person name="Silverstein K.A.T."/>
            <person name="Beckman K.B."/>
            <person name="Gohl D.M."/>
        </authorList>
    </citation>
    <scope>NUCLEOTIDE SEQUENCE</scope>
    <source>
        <strain evidence="2">Duluth1</strain>
        <tissue evidence="2">Whole animal</tissue>
    </source>
</reference>
<accession>A0A9D4KYH9</accession>
<proteinExistence type="predicted"/>
<keyword evidence="3" id="KW-1185">Reference proteome</keyword>
<name>A0A9D4KYH9_DREPO</name>
<dbReference type="AlphaFoldDB" id="A0A9D4KYH9"/>
<dbReference type="EMBL" id="JAIWYP010000003">
    <property type="protein sequence ID" value="KAH3848034.1"/>
    <property type="molecule type" value="Genomic_DNA"/>
</dbReference>
<feature type="compositionally biased region" description="Basic and acidic residues" evidence="1">
    <location>
        <begin position="1"/>
        <end position="10"/>
    </location>
</feature>
<reference evidence="2" key="2">
    <citation type="submission" date="2020-11" db="EMBL/GenBank/DDBJ databases">
        <authorList>
            <person name="McCartney M.A."/>
            <person name="Auch B."/>
            <person name="Kono T."/>
            <person name="Mallez S."/>
            <person name="Becker A."/>
            <person name="Gohl D.M."/>
            <person name="Silverstein K.A.T."/>
            <person name="Koren S."/>
            <person name="Bechman K.B."/>
            <person name="Herman A."/>
            <person name="Abrahante J.E."/>
            <person name="Garbe J."/>
        </authorList>
    </citation>
    <scope>NUCLEOTIDE SEQUENCE</scope>
    <source>
        <strain evidence="2">Duluth1</strain>
        <tissue evidence="2">Whole animal</tissue>
    </source>
</reference>
<comment type="caution">
    <text evidence="2">The sequence shown here is derived from an EMBL/GenBank/DDBJ whole genome shotgun (WGS) entry which is preliminary data.</text>
</comment>
<sequence>MIFHCADRARKSSANRPGSDAGIETVSACNRDYAGTLSALTGALPATTYE</sequence>
<dbReference type="Proteomes" id="UP000828390">
    <property type="component" value="Unassembled WGS sequence"/>
</dbReference>
<protein>
    <submittedName>
        <fullName evidence="2">Uncharacterized protein</fullName>
    </submittedName>
</protein>